<dbReference type="SUPFAM" id="SSF55781">
    <property type="entry name" value="GAF domain-like"/>
    <property type="match status" value="1"/>
</dbReference>
<keyword evidence="3" id="KW-0804">Transcription</keyword>
<dbReference type="InterPro" id="IPR036390">
    <property type="entry name" value="WH_DNA-bd_sf"/>
</dbReference>
<dbReference type="PROSITE" id="PS51077">
    <property type="entry name" value="HTH_ICLR"/>
    <property type="match status" value="1"/>
</dbReference>
<proteinExistence type="predicted"/>
<accession>A0A1G8ARP7</accession>
<protein>
    <submittedName>
        <fullName evidence="6">Transcriptional regulator, IclR family</fullName>
    </submittedName>
</protein>
<name>A0A1G8ARP7_9GAMM</name>
<dbReference type="Pfam" id="PF09339">
    <property type="entry name" value="HTH_IclR"/>
    <property type="match status" value="1"/>
</dbReference>
<dbReference type="InterPro" id="IPR050707">
    <property type="entry name" value="HTH_MetabolicPath_Reg"/>
</dbReference>
<dbReference type="Gene3D" id="3.30.450.40">
    <property type="match status" value="1"/>
</dbReference>
<sequence>MTTQNDQPAPSGAAAEADPLFNQSLEKGLLVLRSFDRAHPAMTLSKIAELTGMSKASVQRAVHTLETLGYIGRDPRSRRFRLLPKVVELGFNYLATHPLVRLAHPYLAQLARASGETASLTEPVEQSMVYISQIMTSQAIPVLTPVGMHIPMYCSSSGRAYLSRLDTAEVVARLQAVERVARTPSTLVEVDAILRQIQTCRRLGYAINCEELFFGDMGVGAAIVDREGQPLAAVHLSPPTSRWTLEEATVRLAPMVLECARGISESLAH</sequence>
<reference evidence="6 7" key="1">
    <citation type="submission" date="2016-10" db="EMBL/GenBank/DDBJ databases">
        <authorList>
            <person name="de Groot N.N."/>
        </authorList>
    </citation>
    <scope>NUCLEOTIDE SEQUENCE [LARGE SCALE GENOMIC DNA]</scope>
    <source>
        <strain evidence="6 7">LMG 18387</strain>
    </source>
</reference>
<dbReference type="InterPro" id="IPR029016">
    <property type="entry name" value="GAF-like_dom_sf"/>
</dbReference>
<evidence type="ECO:0000313" key="7">
    <source>
        <dbReference type="Proteomes" id="UP000198606"/>
    </source>
</evidence>
<evidence type="ECO:0000256" key="1">
    <source>
        <dbReference type="ARBA" id="ARBA00023015"/>
    </source>
</evidence>
<dbReference type="SMART" id="SM00346">
    <property type="entry name" value="HTH_ICLR"/>
    <property type="match status" value="1"/>
</dbReference>
<organism evidence="6 7">
    <name type="scientific">Phytopseudomonas flavescens</name>
    <dbReference type="NCBI Taxonomy" id="29435"/>
    <lineage>
        <taxon>Bacteria</taxon>
        <taxon>Pseudomonadati</taxon>
        <taxon>Pseudomonadota</taxon>
        <taxon>Gammaproteobacteria</taxon>
        <taxon>Pseudomonadales</taxon>
        <taxon>Pseudomonadaceae</taxon>
        <taxon>Phytopseudomonas</taxon>
    </lineage>
</organism>
<feature type="domain" description="IclR-ED" evidence="5">
    <location>
        <begin position="85"/>
        <end position="269"/>
    </location>
</feature>
<dbReference type="GO" id="GO:0003677">
    <property type="term" value="F:DNA binding"/>
    <property type="evidence" value="ECO:0007669"/>
    <property type="project" value="UniProtKB-KW"/>
</dbReference>
<dbReference type="SUPFAM" id="SSF46785">
    <property type="entry name" value="Winged helix' DNA-binding domain"/>
    <property type="match status" value="1"/>
</dbReference>
<evidence type="ECO:0000256" key="3">
    <source>
        <dbReference type="ARBA" id="ARBA00023163"/>
    </source>
</evidence>
<gene>
    <name evidence="6" type="ORF">SAMN05216588_103259</name>
</gene>
<dbReference type="InterPro" id="IPR036388">
    <property type="entry name" value="WH-like_DNA-bd_sf"/>
</dbReference>
<evidence type="ECO:0000259" key="4">
    <source>
        <dbReference type="PROSITE" id="PS51077"/>
    </source>
</evidence>
<evidence type="ECO:0000313" key="6">
    <source>
        <dbReference type="EMBL" id="SDH22950.1"/>
    </source>
</evidence>
<evidence type="ECO:0000259" key="5">
    <source>
        <dbReference type="PROSITE" id="PS51078"/>
    </source>
</evidence>
<dbReference type="InterPro" id="IPR005471">
    <property type="entry name" value="Tscrpt_reg_IclR_N"/>
</dbReference>
<dbReference type="EMBL" id="FNDG01000003">
    <property type="protein sequence ID" value="SDH22950.1"/>
    <property type="molecule type" value="Genomic_DNA"/>
</dbReference>
<dbReference type="PANTHER" id="PTHR30136:SF35">
    <property type="entry name" value="HTH-TYPE TRANSCRIPTIONAL REGULATOR RV1719"/>
    <property type="match status" value="1"/>
</dbReference>
<dbReference type="Gene3D" id="1.10.10.10">
    <property type="entry name" value="Winged helix-like DNA-binding domain superfamily/Winged helix DNA-binding domain"/>
    <property type="match status" value="1"/>
</dbReference>
<dbReference type="PROSITE" id="PS51078">
    <property type="entry name" value="ICLR_ED"/>
    <property type="match status" value="1"/>
</dbReference>
<dbReference type="GO" id="GO:0003700">
    <property type="term" value="F:DNA-binding transcription factor activity"/>
    <property type="evidence" value="ECO:0007669"/>
    <property type="project" value="TreeGrafter"/>
</dbReference>
<evidence type="ECO:0000256" key="2">
    <source>
        <dbReference type="ARBA" id="ARBA00023125"/>
    </source>
</evidence>
<dbReference type="STRING" id="29435.SAMN05216588_103259"/>
<keyword evidence="2" id="KW-0238">DNA-binding</keyword>
<dbReference type="RefSeq" id="WP_084303745.1">
    <property type="nucleotide sequence ID" value="NZ_FNDG01000003.1"/>
</dbReference>
<dbReference type="PANTHER" id="PTHR30136">
    <property type="entry name" value="HELIX-TURN-HELIX TRANSCRIPTIONAL REGULATOR, ICLR FAMILY"/>
    <property type="match status" value="1"/>
</dbReference>
<dbReference type="GO" id="GO:0045892">
    <property type="term" value="P:negative regulation of DNA-templated transcription"/>
    <property type="evidence" value="ECO:0007669"/>
    <property type="project" value="TreeGrafter"/>
</dbReference>
<dbReference type="AlphaFoldDB" id="A0A1G8ARP7"/>
<dbReference type="Pfam" id="PF01614">
    <property type="entry name" value="IclR_C"/>
    <property type="match status" value="1"/>
</dbReference>
<feature type="domain" description="HTH iclR-type" evidence="4">
    <location>
        <begin position="22"/>
        <end position="84"/>
    </location>
</feature>
<dbReference type="InterPro" id="IPR014757">
    <property type="entry name" value="Tscrpt_reg_IclR_C"/>
</dbReference>
<keyword evidence="1" id="KW-0805">Transcription regulation</keyword>
<dbReference type="Proteomes" id="UP000198606">
    <property type="component" value="Unassembled WGS sequence"/>
</dbReference>